<dbReference type="SUPFAM" id="SSF50249">
    <property type="entry name" value="Nucleic acid-binding proteins"/>
    <property type="match status" value="1"/>
</dbReference>
<dbReference type="SMART" id="SM00955">
    <property type="entry name" value="RNB"/>
    <property type="match status" value="1"/>
</dbReference>
<dbReference type="GeneID" id="30993026"/>
<sequence length="1124" mass="129738">MLHFKGWQRRPPTSKHFLLLITRSFQVSSSVYRAPNKKRRNFIKEDVLKKEKFLKHYNKLKDHEDEGETFYDPGNTSLDLSLPNDVLLKKIVGEARSRMDKRFFKPSDEWLREYIELALDRYGKDVKALTTEFSNSIENSTISLTKLNDSIGLGDIVTLENEVSRVYLIVAIPENLEDDSFTFINNEGEILYGPKSLIKVRIPSVIPEDLTEVIRALVQKETKHLDTAPIGVPDSGFTRSREALPEELRQSYSPGSEQESSHVSSAEGGSDFLVSSASAQLLKNSDVNTYIVSLKARELISGPLSNLSITTFNELPLILSKLEILHKVLQYNEDGDLLDSPRTFSIFQILSYLDQIPSVNLNNESTKNRLNFYKSLQKNFSNLFKTQFHKTASLGKPFPKMEEIKGENAYKNSTFFALILALKYQGRQWKLLQQNSTKVPTGVVLLPMSNVKILERTIHFLNFYGGRDIFTKYVIKKLKREKNVTLPKYYDSIIRLFKDYISDNFSNDPVSESAIVNLIRSIDEELIKEGFQKNNEISRSYEYSKTRAFEILQMMELVFKKESFGWENPTNWSYALQLPHNNTSLLSDYGLDYYNILDTHFKNGENLYKQFMQDFYKEDPFKSIRSDFGDIPVYCIDSETAHEIDDGISIHEQYDKYVITIHVANPTSYIKPFSNLSKIAFSKGSTTYLPEGPSMMFPKIISEMVGLGQFKEGSRTFAVQYKLDKELFDEYVKNYNQDETFKPNKEFSQRVLKQIEDSSDIKLYQVKNFPPNYTYTKVNEILNDFENIRNFKDGKVGDQHVDNLFKLHRLSNIIRDIRISIGGGIDINSSNSSVGVEFTEEEGEKFINNGDEYIIKVPWKDGKSPVIKINSNDSQSSESKSQSLVSQLMISGNYSSSVYAKKHKIAIIHRGQEIKVDDKVLLLINKMVSEKYSLGQGFNLKEISQILQILNNATFQIDAKSHNSIGLTSYSTITSPLRRFVDMINHWRLEQELMKTSQSQEIKEYHLKFIGNHLQMREIINKKFEKFLDKFWQSIFLQEYFKLGQVSKPIRFKILIKSNPNFGDVRVEIVKFESLRAKFESSPSLIKDYQLGKIKVGSIIEHELEISKLDFIEDELVLKYEPCK</sequence>
<dbReference type="InterPro" id="IPR001900">
    <property type="entry name" value="RNase_II/R"/>
</dbReference>
<dbReference type="AlphaFoldDB" id="A0A1E4RNB1"/>
<dbReference type="Pfam" id="PF00773">
    <property type="entry name" value="RNB"/>
    <property type="match status" value="1"/>
</dbReference>
<dbReference type="RefSeq" id="XP_020077652.1">
    <property type="nucleotide sequence ID" value="XM_020218476.1"/>
</dbReference>
<organism evidence="3 4">
    <name type="scientific">Hyphopichia burtonii NRRL Y-1933</name>
    <dbReference type="NCBI Taxonomy" id="984485"/>
    <lineage>
        <taxon>Eukaryota</taxon>
        <taxon>Fungi</taxon>
        <taxon>Dikarya</taxon>
        <taxon>Ascomycota</taxon>
        <taxon>Saccharomycotina</taxon>
        <taxon>Pichiomycetes</taxon>
        <taxon>Debaryomycetaceae</taxon>
        <taxon>Hyphopichia</taxon>
    </lineage>
</organism>
<evidence type="ECO:0000259" key="2">
    <source>
        <dbReference type="SMART" id="SM00955"/>
    </source>
</evidence>
<reference evidence="4" key="1">
    <citation type="submission" date="2016-05" db="EMBL/GenBank/DDBJ databases">
        <title>Comparative genomics of biotechnologically important yeasts.</title>
        <authorList>
            <consortium name="DOE Joint Genome Institute"/>
            <person name="Riley R."/>
            <person name="Haridas S."/>
            <person name="Wolfe K.H."/>
            <person name="Lopes M.R."/>
            <person name="Hittinger C.T."/>
            <person name="Goker M."/>
            <person name="Salamov A."/>
            <person name="Wisecaver J."/>
            <person name="Long T.M."/>
            <person name="Aerts A.L."/>
            <person name="Barry K."/>
            <person name="Choi C."/>
            <person name="Clum A."/>
            <person name="Coughlan A.Y."/>
            <person name="Deshpande S."/>
            <person name="Douglass A.P."/>
            <person name="Hanson S.J."/>
            <person name="Klenk H.-P."/>
            <person name="Labutti K."/>
            <person name="Lapidus A."/>
            <person name="Lindquist E."/>
            <person name="Lipzen A."/>
            <person name="Meier-Kolthoff J.P."/>
            <person name="Ohm R.A."/>
            <person name="Otillar R.P."/>
            <person name="Pangilinan J."/>
            <person name="Peng Y."/>
            <person name="Rokas A."/>
            <person name="Rosa C.A."/>
            <person name="Scheuner C."/>
            <person name="Sibirny A.A."/>
            <person name="Slot J.C."/>
            <person name="Stielow J.B."/>
            <person name="Sun H."/>
            <person name="Kurtzman C.P."/>
            <person name="Blackwell M."/>
            <person name="Grigoriev I.V."/>
            <person name="Jeffries T.W."/>
        </authorList>
    </citation>
    <scope>NUCLEOTIDE SEQUENCE [LARGE SCALE GENOMIC DNA]</scope>
    <source>
        <strain evidence="4">NRRL Y-1933</strain>
    </source>
</reference>
<dbReference type="STRING" id="984485.A0A1E4RNB1"/>
<dbReference type="PANTHER" id="PTHR23355:SF9">
    <property type="entry name" value="DIS3-LIKE EXONUCLEASE 2"/>
    <property type="match status" value="1"/>
</dbReference>
<feature type="domain" description="RNB" evidence="2">
    <location>
        <begin position="625"/>
        <end position="995"/>
    </location>
</feature>
<name>A0A1E4RNB1_9ASCO</name>
<dbReference type="GO" id="GO:0006402">
    <property type="term" value="P:mRNA catabolic process"/>
    <property type="evidence" value="ECO:0007669"/>
    <property type="project" value="TreeGrafter"/>
</dbReference>
<dbReference type="GO" id="GO:0000175">
    <property type="term" value="F:3'-5'-RNA exonuclease activity"/>
    <property type="evidence" value="ECO:0007669"/>
    <property type="project" value="TreeGrafter"/>
</dbReference>
<dbReference type="GO" id="GO:0000932">
    <property type="term" value="C:P-body"/>
    <property type="evidence" value="ECO:0007669"/>
    <property type="project" value="TreeGrafter"/>
</dbReference>
<protein>
    <submittedName>
        <fullName evidence="3">RNB-domain-containing protein</fullName>
    </submittedName>
</protein>
<feature type="compositionally biased region" description="Polar residues" evidence="1">
    <location>
        <begin position="250"/>
        <end position="264"/>
    </location>
</feature>
<dbReference type="InterPro" id="IPR012340">
    <property type="entry name" value="NA-bd_OB-fold"/>
</dbReference>
<evidence type="ECO:0000313" key="3">
    <source>
        <dbReference type="EMBL" id="ODV68585.1"/>
    </source>
</evidence>
<evidence type="ECO:0000256" key="1">
    <source>
        <dbReference type="SAM" id="MobiDB-lite"/>
    </source>
</evidence>
<keyword evidence="4" id="KW-1185">Reference proteome</keyword>
<dbReference type="InterPro" id="IPR050180">
    <property type="entry name" value="RNR_Ribonuclease"/>
</dbReference>
<accession>A0A1E4RNB1</accession>
<gene>
    <name evidence="3" type="ORF">HYPBUDRAFT_106278</name>
</gene>
<dbReference type="GO" id="GO:0003723">
    <property type="term" value="F:RNA binding"/>
    <property type="evidence" value="ECO:0007669"/>
    <property type="project" value="InterPro"/>
</dbReference>
<dbReference type="OrthoDB" id="2285229at2759"/>
<proteinExistence type="predicted"/>
<feature type="region of interest" description="Disordered" evidence="1">
    <location>
        <begin position="246"/>
        <end position="267"/>
    </location>
</feature>
<dbReference type="PANTHER" id="PTHR23355">
    <property type="entry name" value="RIBONUCLEASE"/>
    <property type="match status" value="1"/>
</dbReference>
<dbReference type="Proteomes" id="UP000095085">
    <property type="component" value="Unassembled WGS sequence"/>
</dbReference>
<dbReference type="EMBL" id="KV454539">
    <property type="protein sequence ID" value="ODV68585.1"/>
    <property type="molecule type" value="Genomic_DNA"/>
</dbReference>
<evidence type="ECO:0000313" key="4">
    <source>
        <dbReference type="Proteomes" id="UP000095085"/>
    </source>
</evidence>